<feature type="transmembrane region" description="Helical" evidence="1">
    <location>
        <begin position="72"/>
        <end position="96"/>
    </location>
</feature>
<feature type="transmembrane region" description="Helical" evidence="1">
    <location>
        <begin position="20"/>
        <end position="38"/>
    </location>
</feature>
<keyword evidence="1" id="KW-0812">Transmembrane</keyword>
<dbReference type="STRING" id="1797471.A3A71_02960"/>
<sequence length="124" mass="14293">MVSGFFYWWYSAGTRQAWDVFALFIFRVYDFFSLDILVKTWFAPWKNDVLTANNIALSDQVKLWEANFVSRLIGALARTVVIFFSLIILAVSFVALTLLFTVWVLMPVLWVVLPVLAGYIALRS</sequence>
<evidence type="ECO:0000313" key="3">
    <source>
        <dbReference type="Proteomes" id="UP000177481"/>
    </source>
</evidence>
<dbReference type="Proteomes" id="UP000177481">
    <property type="component" value="Unassembled WGS sequence"/>
</dbReference>
<keyword evidence="1" id="KW-0472">Membrane</keyword>
<organism evidence="2 3">
    <name type="scientific">Candidatus Berkelbacteria bacterium RIFCSPLOWO2_01_FULL_50_28</name>
    <dbReference type="NCBI Taxonomy" id="1797471"/>
    <lineage>
        <taxon>Bacteria</taxon>
        <taxon>Candidatus Berkelbacteria</taxon>
    </lineage>
</organism>
<gene>
    <name evidence="2" type="ORF">A3A71_02960</name>
</gene>
<feature type="transmembrane region" description="Helical" evidence="1">
    <location>
        <begin position="102"/>
        <end position="122"/>
    </location>
</feature>
<comment type="caution">
    <text evidence="2">The sequence shown here is derived from an EMBL/GenBank/DDBJ whole genome shotgun (WGS) entry which is preliminary data.</text>
</comment>
<keyword evidence="1" id="KW-1133">Transmembrane helix</keyword>
<dbReference type="EMBL" id="MEZX01000002">
    <property type="protein sequence ID" value="OGD64978.1"/>
    <property type="molecule type" value="Genomic_DNA"/>
</dbReference>
<evidence type="ECO:0000313" key="2">
    <source>
        <dbReference type="EMBL" id="OGD64978.1"/>
    </source>
</evidence>
<accession>A0A1F5EC34</accession>
<evidence type="ECO:0000256" key="1">
    <source>
        <dbReference type="SAM" id="Phobius"/>
    </source>
</evidence>
<protein>
    <submittedName>
        <fullName evidence="2">Uncharacterized protein</fullName>
    </submittedName>
</protein>
<proteinExistence type="predicted"/>
<dbReference type="AlphaFoldDB" id="A0A1F5EC34"/>
<reference evidence="2 3" key="1">
    <citation type="journal article" date="2016" name="Nat. Commun.">
        <title>Thousands of microbial genomes shed light on interconnected biogeochemical processes in an aquifer system.</title>
        <authorList>
            <person name="Anantharaman K."/>
            <person name="Brown C.T."/>
            <person name="Hug L.A."/>
            <person name="Sharon I."/>
            <person name="Castelle C.J."/>
            <person name="Probst A.J."/>
            <person name="Thomas B.C."/>
            <person name="Singh A."/>
            <person name="Wilkins M.J."/>
            <person name="Karaoz U."/>
            <person name="Brodie E.L."/>
            <person name="Williams K.H."/>
            <person name="Hubbard S.S."/>
            <person name="Banfield J.F."/>
        </authorList>
    </citation>
    <scope>NUCLEOTIDE SEQUENCE [LARGE SCALE GENOMIC DNA]</scope>
</reference>
<name>A0A1F5EC34_9BACT</name>